<protein>
    <submittedName>
        <fullName evidence="3">Ufd2P_core domain-containing protein</fullName>
    </submittedName>
</protein>
<dbReference type="PANTHER" id="PTHR14540:SF2">
    <property type="entry name" value="INTEGRATOR COMPLEX SUBUNIT 15"/>
    <property type="match status" value="1"/>
</dbReference>
<sequence>AALSSAPRKPFPASATEVLEQVTKVCNQQGAQKWRGAGAFRSSELQHQLDNDLFCFSPDRRESRLNQIQQLRLVQILCDYFNEKESEARNQQYAYFEAIFCGREGETALHDTRISVLINLCSLAVQYPCYSVLNHTSQWLHKIGSGKSYAQKFVSKLVEHYILVSNDSDLPNDLFPLAEEVPEFASYFIAYSVMKESLRLPLFNVLNHWLSGRRGNLILEYIKETPAITQHFATVTFSYMVVFDCISGGAYKNPLHGFTAMLYSDWNILPALDIRLALEMLSKDPEYSAFDTETLRYHIHLAKLARVISEKVLVVFFTRSESSASFRALKDDLLTA</sequence>
<reference evidence="1 2" key="2">
    <citation type="submission" date="2018-11" db="EMBL/GenBank/DDBJ databases">
        <authorList>
            <consortium name="Pathogen Informatics"/>
        </authorList>
    </citation>
    <scope>NUCLEOTIDE SEQUENCE [LARGE SCALE GENOMIC DNA]</scope>
</reference>
<dbReference type="EMBL" id="UYRT01090669">
    <property type="protein sequence ID" value="VDN36307.1"/>
    <property type="molecule type" value="Genomic_DNA"/>
</dbReference>
<dbReference type="InterPro" id="IPR027844">
    <property type="entry name" value="INTS15"/>
</dbReference>
<gene>
    <name evidence="1" type="ORF">GPUH_LOCUS20564</name>
</gene>
<keyword evidence="2" id="KW-1185">Reference proteome</keyword>
<dbReference type="WBParaSite" id="GPUH_0002058901-mRNA-1">
    <property type="protein sequence ID" value="GPUH_0002058901-mRNA-1"/>
    <property type="gene ID" value="GPUH_0002058901"/>
</dbReference>
<evidence type="ECO:0000313" key="1">
    <source>
        <dbReference type="EMBL" id="VDN36307.1"/>
    </source>
</evidence>
<dbReference type="OrthoDB" id="5861309at2759"/>
<dbReference type="Pfam" id="PF14964">
    <property type="entry name" value="INTS15"/>
    <property type="match status" value="1"/>
</dbReference>
<reference evidence="3" key="1">
    <citation type="submission" date="2016-06" db="UniProtKB">
        <authorList>
            <consortium name="WormBaseParasite"/>
        </authorList>
    </citation>
    <scope>IDENTIFICATION</scope>
</reference>
<dbReference type="PANTHER" id="PTHR14540">
    <property type="entry name" value="INTEGRATOR COMPLEX SUBUNIT 15"/>
    <property type="match status" value="1"/>
</dbReference>
<dbReference type="Proteomes" id="UP000271098">
    <property type="component" value="Unassembled WGS sequence"/>
</dbReference>
<name>A0A183EHX3_9BILA</name>
<evidence type="ECO:0000313" key="3">
    <source>
        <dbReference type="WBParaSite" id="GPUH_0002058901-mRNA-1"/>
    </source>
</evidence>
<organism evidence="3">
    <name type="scientific">Gongylonema pulchrum</name>
    <dbReference type="NCBI Taxonomy" id="637853"/>
    <lineage>
        <taxon>Eukaryota</taxon>
        <taxon>Metazoa</taxon>
        <taxon>Ecdysozoa</taxon>
        <taxon>Nematoda</taxon>
        <taxon>Chromadorea</taxon>
        <taxon>Rhabditida</taxon>
        <taxon>Spirurina</taxon>
        <taxon>Spiruromorpha</taxon>
        <taxon>Spiruroidea</taxon>
        <taxon>Gongylonematidae</taxon>
        <taxon>Gongylonema</taxon>
    </lineage>
</organism>
<accession>A0A183EHX3</accession>
<evidence type="ECO:0000313" key="2">
    <source>
        <dbReference type="Proteomes" id="UP000271098"/>
    </source>
</evidence>
<dbReference type="AlphaFoldDB" id="A0A183EHX3"/>
<proteinExistence type="predicted"/>